<evidence type="ECO:0000259" key="10">
    <source>
        <dbReference type="PROSITE" id="PS50188"/>
    </source>
</evidence>
<dbReference type="Gene3D" id="3.30.40.10">
    <property type="entry name" value="Zinc/RING finger domain, C3HC4 (zinc finger)"/>
    <property type="match status" value="1"/>
</dbReference>
<dbReference type="PANTHER" id="PTHR25465:SF32">
    <property type="entry name" value="BLOODTHIRSTY-RELATED GENE FAMILY, MEMBER 16 ISOFORM X1-RELATED"/>
    <property type="match status" value="1"/>
</dbReference>
<keyword evidence="2" id="KW-0479">Metal-binding</keyword>
<keyword evidence="7" id="KW-0175">Coiled coil</keyword>
<dbReference type="InterPro" id="IPR013320">
    <property type="entry name" value="ConA-like_dom_sf"/>
</dbReference>
<dbReference type="Gene3D" id="2.60.120.920">
    <property type="match status" value="1"/>
</dbReference>
<dbReference type="SMART" id="SM00589">
    <property type="entry name" value="PRY"/>
    <property type="match status" value="1"/>
</dbReference>
<dbReference type="Pfam" id="PF00643">
    <property type="entry name" value="zf-B_box"/>
    <property type="match status" value="1"/>
</dbReference>
<evidence type="ECO:0000256" key="6">
    <source>
        <dbReference type="PROSITE-ProRule" id="PRU00024"/>
    </source>
</evidence>
<dbReference type="InterPro" id="IPR000315">
    <property type="entry name" value="Znf_B-box"/>
</dbReference>
<organism evidence="11 12">
    <name type="scientific">Zoarces viviparus</name>
    <name type="common">Viviparous eelpout</name>
    <name type="synonym">Blennius viviparus</name>
    <dbReference type="NCBI Taxonomy" id="48416"/>
    <lineage>
        <taxon>Eukaryota</taxon>
        <taxon>Metazoa</taxon>
        <taxon>Chordata</taxon>
        <taxon>Craniata</taxon>
        <taxon>Vertebrata</taxon>
        <taxon>Euteleostomi</taxon>
        <taxon>Actinopterygii</taxon>
        <taxon>Neopterygii</taxon>
        <taxon>Teleostei</taxon>
        <taxon>Neoteleostei</taxon>
        <taxon>Acanthomorphata</taxon>
        <taxon>Eupercaria</taxon>
        <taxon>Perciformes</taxon>
        <taxon>Cottioidei</taxon>
        <taxon>Zoarcales</taxon>
        <taxon>Zoarcidae</taxon>
        <taxon>Zoarcinae</taxon>
        <taxon>Zoarces</taxon>
    </lineage>
</organism>
<dbReference type="Gene3D" id="3.30.160.60">
    <property type="entry name" value="Classic Zinc Finger"/>
    <property type="match status" value="1"/>
</dbReference>
<dbReference type="SMART" id="SM00184">
    <property type="entry name" value="RING"/>
    <property type="match status" value="1"/>
</dbReference>
<dbReference type="GO" id="GO:0005737">
    <property type="term" value="C:cytoplasm"/>
    <property type="evidence" value="ECO:0007669"/>
    <property type="project" value="UniProtKB-ARBA"/>
</dbReference>
<dbReference type="Pfam" id="PF25600">
    <property type="entry name" value="TRIM_CC"/>
    <property type="match status" value="1"/>
</dbReference>
<dbReference type="InterPro" id="IPR003879">
    <property type="entry name" value="Butyrophylin_SPRY"/>
</dbReference>
<evidence type="ECO:0000256" key="1">
    <source>
        <dbReference type="ARBA" id="ARBA00022588"/>
    </source>
</evidence>
<keyword evidence="12" id="KW-1185">Reference proteome</keyword>
<dbReference type="PANTHER" id="PTHR25465">
    <property type="entry name" value="B-BOX DOMAIN CONTAINING"/>
    <property type="match status" value="1"/>
</dbReference>
<dbReference type="AlphaFoldDB" id="A0AAW1EUK2"/>
<dbReference type="SUPFAM" id="SSF57845">
    <property type="entry name" value="B-box zinc-binding domain"/>
    <property type="match status" value="1"/>
</dbReference>
<feature type="domain" description="B box-type" evidence="9">
    <location>
        <begin position="144"/>
        <end position="184"/>
    </location>
</feature>
<feature type="domain" description="RING-type" evidence="8">
    <location>
        <begin position="15"/>
        <end position="54"/>
    </location>
</feature>
<dbReference type="SMART" id="SM00449">
    <property type="entry name" value="SPRY"/>
    <property type="match status" value="1"/>
</dbReference>
<evidence type="ECO:0000256" key="7">
    <source>
        <dbReference type="SAM" id="Coils"/>
    </source>
</evidence>
<dbReference type="SUPFAM" id="SSF57850">
    <property type="entry name" value="RING/U-box"/>
    <property type="match status" value="1"/>
</dbReference>
<feature type="domain" description="B30.2/SPRY" evidence="10">
    <location>
        <begin position="381"/>
        <end position="596"/>
    </location>
</feature>
<evidence type="ECO:0000256" key="5">
    <source>
        <dbReference type="ARBA" id="ARBA00022859"/>
    </source>
</evidence>
<dbReference type="PROSITE" id="PS50188">
    <property type="entry name" value="B302_SPRY"/>
    <property type="match status" value="1"/>
</dbReference>
<dbReference type="InterPro" id="IPR017907">
    <property type="entry name" value="Znf_RING_CS"/>
</dbReference>
<feature type="coiled-coil region" evidence="7">
    <location>
        <begin position="257"/>
        <end position="291"/>
    </location>
</feature>
<evidence type="ECO:0000259" key="9">
    <source>
        <dbReference type="PROSITE" id="PS50119"/>
    </source>
</evidence>
<sequence length="596" mass="68607">MASASSLPCDEQLMCSICLNMFTEPVSTPCGHNYCKTCITGYWASSGQTQCPLCLKTFCGRPQLQDNTGFRDMVEHFKDMRVREEDGILVKPGEVSCDICLVPKLKAQKTCLRCLASYCQLHLEPHQRVATLKKHQLIDPVSNLEDRVCKKHNKMLELFCQKDQMCVCFMCWKEDHATHEAVPLEHAFRERKVQLDCVTSEMKMKENVKSRSIKEIKYSADQSKKELEKEKADIAEVFTALVVSRERRQAELIEVIQKKQKAAQQKAEDHVTQLEQEVAELRRRRSQMEQPLQAEDHLLVLQRWPSLHLPAHTEDLINLQSDSNPPFMSDLHDLSQQSYVAMVKKSVARMEKTVSNEMEMLMHEVRLSDAAEEQMPDGFVREVWTPPLDKLMVIQQYEVDVTMDYNTGRHNLKVSDDRKELRYGEGETVVGMRRFPLQPFILGKEGFSSGRFYYEVKVSGCESWALGVAKESINRECLDLNPEQGCWTLVGWFPPRFQWYLPETGMTAPLQSPQTVGVFVDYEKGKVSFYDVEARTLIYSYSGCAFIETISACKAFLYYMTGTSFNSRPKLYPYFIVFRCNLNNPHVRITPVAHPT</sequence>
<protein>
    <submittedName>
        <fullName evidence="11">Uncharacterized protein</fullName>
    </submittedName>
</protein>
<proteinExistence type="predicted"/>
<dbReference type="InterPro" id="IPR058030">
    <property type="entry name" value="TRIM8/14/16/25/29/45/65_CC"/>
</dbReference>
<dbReference type="InterPro" id="IPR001841">
    <property type="entry name" value="Znf_RING"/>
</dbReference>
<evidence type="ECO:0000256" key="4">
    <source>
        <dbReference type="ARBA" id="ARBA00022833"/>
    </source>
</evidence>
<dbReference type="GO" id="GO:0008270">
    <property type="term" value="F:zinc ion binding"/>
    <property type="evidence" value="ECO:0007669"/>
    <property type="project" value="UniProtKB-KW"/>
</dbReference>
<dbReference type="PRINTS" id="PR01407">
    <property type="entry name" value="BUTYPHLNCDUF"/>
</dbReference>
<dbReference type="CDD" id="cd19802">
    <property type="entry name" value="Bbox1_TRIM8-like"/>
    <property type="match status" value="1"/>
</dbReference>
<dbReference type="SMART" id="SM00336">
    <property type="entry name" value="BBOX"/>
    <property type="match status" value="2"/>
</dbReference>
<reference evidence="11 12" key="1">
    <citation type="journal article" date="2024" name="Genome Biol. Evol.">
        <title>Chromosome-level genome assembly of the viviparous eelpout Zoarces viviparus.</title>
        <authorList>
            <person name="Fuhrmann N."/>
            <person name="Brasseur M.V."/>
            <person name="Bakowski C.E."/>
            <person name="Podsiadlowski L."/>
            <person name="Prost S."/>
            <person name="Krehenwinkel H."/>
            <person name="Mayer C."/>
        </authorList>
    </citation>
    <scope>NUCLEOTIDE SEQUENCE [LARGE SCALE GENOMIC DNA]</scope>
    <source>
        <strain evidence="11">NO-MEL_2022_Ind0_liver</strain>
    </source>
</reference>
<dbReference type="SUPFAM" id="SSF49899">
    <property type="entry name" value="Concanavalin A-like lectins/glucanases"/>
    <property type="match status" value="1"/>
</dbReference>
<gene>
    <name evidence="11" type="ORF">VZT92_016370</name>
</gene>
<dbReference type="GO" id="GO:0045087">
    <property type="term" value="P:innate immune response"/>
    <property type="evidence" value="ECO:0007669"/>
    <property type="project" value="UniProtKB-KW"/>
</dbReference>
<evidence type="ECO:0000256" key="3">
    <source>
        <dbReference type="ARBA" id="ARBA00022771"/>
    </source>
</evidence>
<dbReference type="InterPro" id="IPR043136">
    <property type="entry name" value="B30.2/SPRY_sf"/>
</dbReference>
<dbReference type="InterPro" id="IPR051051">
    <property type="entry name" value="E3_ubiq-ligase_TRIM/RNF"/>
</dbReference>
<dbReference type="PROSITE" id="PS50119">
    <property type="entry name" value="ZF_BBOX"/>
    <property type="match status" value="1"/>
</dbReference>
<evidence type="ECO:0000313" key="11">
    <source>
        <dbReference type="EMBL" id="KAK9525685.1"/>
    </source>
</evidence>
<dbReference type="Proteomes" id="UP001488805">
    <property type="component" value="Unassembled WGS sequence"/>
</dbReference>
<dbReference type="CDD" id="cd19769">
    <property type="entry name" value="Bbox2_TRIM16-like"/>
    <property type="match status" value="1"/>
</dbReference>
<keyword evidence="5" id="KW-0391">Immunity</keyword>
<evidence type="ECO:0000313" key="12">
    <source>
        <dbReference type="Proteomes" id="UP001488805"/>
    </source>
</evidence>
<dbReference type="Pfam" id="PF13445">
    <property type="entry name" value="zf-RING_UBOX"/>
    <property type="match status" value="1"/>
</dbReference>
<comment type="caution">
    <text evidence="11">The sequence shown here is derived from an EMBL/GenBank/DDBJ whole genome shotgun (WGS) entry which is preliminary data.</text>
</comment>
<dbReference type="InterPro" id="IPR006574">
    <property type="entry name" value="PRY"/>
</dbReference>
<dbReference type="EMBL" id="JBCEZU010000134">
    <property type="protein sequence ID" value="KAK9525685.1"/>
    <property type="molecule type" value="Genomic_DNA"/>
</dbReference>
<keyword evidence="3 6" id="KW-0863">Zinc-finger</keyword>
<evidence type="ECO:0000256" key="2">
    <source>
        <dbReference type="ARBA" id="ARBA00022723"/>
    </source>
</evidence>
<dbReference type="InterPro" id="IPR013083">
    <property type="entry name" value="Znf_RING/FYVE/PHD"/>
</dbReference>
<accession>A0AAW1EUK2</accession>
<dbReference type="Pfam" id="PF00622">
    <property type="entry name" value="SPRY"/>
    <property type="match status" value="1"/>
</dbReference>
<dbReference type="InterPro" id="IPR003877">
    <property type="entry name" value="SPRY_dom"/>
</dbReference>
<dbReference type="PROSITE" id="PS50089">
    <property type="entry name" value="ZF_RING_2"/>
    <property type="match status" value="1"/>
</dbReference>
<dbReference type="Gene3D" id="4.10.830.40">
    <property type="match status" value="1"/>
</dbReference>
<dbReference type="InterPro" id="IPR001870">
    <property type="entry name" value="B30.2/SPRY"/>
</dbReference>
<keyword evidence="1" id="KW-0399">Innate immunity</keyword>
<evidence type="ECO:0000259" key="8">
    <source>
        <dbReference type="PROSITE" id="PS50089"/>
    </source>
</evidence>
<keyword evidence="4" id="KW-0862">Zinc</keyword>
<dbReference type="PROSITE" id="PS00518">
    <property type="entry name" value="ZF_RING_1"/>
    <property type="match status" value="1"/>
</dbReference>
<name>A0AAW1EUK2_ZOAVI</name>
<dbReference type="InterPro" id="IPR027370">
    <property type="entry name" value="Znf-RING_euk"/>
</dbReference>